<dbReference type="OrthoDB" id="1808646at2"/>
<evidence type="ECO:0000256" key="1">
    <source>
        <dbReference type="ARBA" id="ARBA00004651"/>
    </source>
</evidence>
<feature type="transmembrane region" description="Helical" evidence="7">
    <location>
        <begin position="124"/>
        <end position="145"/>
    </location>
</feature>
<dbReference type="GO" id="GO:0009055">
    <property type="term" value="F:electron transfer activity"/>
    <property type="evidence" value="ECO:0007669"/>
    <property type="project" value="InterPro"/>
</dbReference>
<evidence type="ECO:0000256" key="7">
    <source>
        <dbReference type="SAM" id="Phobius"/>
    </source>
</evidence>
<protein>
    <recommendedName>
        <fullName evidence="8">Cytochrome b561 bacterial/Ni-hydrogenase domain-containing protein</fullName>
    </recommendedName>
</protein>
<dbReference type="RefSeq" id="WP_068726743.1">
    <property type="nucleotide sequence ID" value="NZ_LSKU01000001.1"/>
</dbReference>
<dbReference type="EMBL" id="LSKU01000001">
    <property type="protein sequence ID" value="KXG44703.1"/>
    <property type="molecule type" value="Genomic_DNA"/>
</dbReference>
<dbReference type="Gene3D" id="1.20.950.20">
    <property type="entry name" value="Transmembrane di-heme cytochromes, Chain C"/>
    <property type="match status" value="1"/>
</dbReference>
<evidence type="ECO:0000259" key="8">
    <source>
        <dbReference type="Pfam" id="PF01292"/>
    </source>
</evidence>
<organism evidence="9 10">
    <name type="scientific">Tepidibacillus decaturensis</name>
    <dbReference type="NCBI Taxonomy" id="1413211"/>
    <lineage>
        <taxon>Bacteria</taxon>
        <taxon>Bacillati</taxon>
        <taxon>Bacillota</taxon>
        <taxon>Bacilli</taxon>
        <taxon>Bacillales</taxon>
        <taxon>Bacillaceae</taxon>
        <taxon>Tepidibacillus</taxon>
    </lineage>
</organism>
<dbReference type="InterPro" id="IPR011577">
    <property type="entry name" value="Cyt_b561_bac/Ni-Hgenase"/>
</dbReference>
<dbReference type="STRING" id="1413211.U473_12220"/>
<keyword evidence="5 7" id="KW-1133">Transmembrane helix</keyword>
<sequence length="241" mass="27983">MSKAYKRTKYVKRYCVPDQIMHWMVALGFILLLVTGFMIFFKGPASLLTTEAGMAFRQGHRIGAILFIGAPLIYFLFSSKRWGFLVAFKWGKYDFGWLKAAPKHYFIGGEGMPPQDKYNTGQKLYFLVVIVFGLLLAMSGFALWFDWFNGSLGVWMLVIHDVSAVIITIFFGIHLHLTVFHARERASFNAMTTGWMEAEYAEHHHKLWFDKVKYDQMITCGERKMRKMKQVDQNKNNTFQA</sequence>
<evidence type="ECO:0000313" key="9">
    <source>
        <dbReference type="EMBL" id="KXG44703.1"/>
    </source>
</evidence>
<name>A0A135L7A3_9BACI</name>
<evidence type="ECO:0000313" key="10">
    <source>
        <dbReference type="Proteomes" id="UP000070352"/>
    </source>
</evidence>
<dbReference type="InterPro" id="IPR000516">
    <property type="entry name" value="Ni-dep_Hydgase_cyt-B"/>
</dbReference>
<dbReference type="SUPFAM" id="SSF81342">
    <property type="entry name" value="Transmembrane di-heme cytochromes"/>
    <property type="match status" value="1"/>
</dbReference>
<dbReference type="GO" id="GO:0009061">
    <property type="term" value="P:anaerobic respiration"/>
    <property type="evidence" value="ECO:0007669"/>
    <property type="project" value="TreeGrafter"/>
</dbReference>
<dbReference type="GO" id="GO:0015944">
    <property type="term" value="P:formate oxidation"/>
    <property type="evidence" value="ECO:0007669"/>
    <property type="project" value="TreeGrafter"/>
</dbReference>
<evidence type="ECO:0000256" key="6">
    <source>
        <dbReference type="ARBA" id="ARBA00023136"/>
    </source>
</evidence>
<dbReference type="AlphaFoldDB" id="A0A135L7A3"/>
<dbReference type="PANTHER" id="PTHR30074:SF5">
    <property type="entry name" value="FORMATE DEHYDROGENASE, NITRATE-INDUCIBLE, CYTOCHROME B556(FDN) SUBUNIT"/>
    <property type="match status" value="1"/>
</dbReference>
<feature type="transmembrane region" description="Helical" evidence="7">
    <location>
        <begin position="61"/>
        <end position="77"/>
    </location>
</feature>
<dbReference type="GO" id="GO:0005886">
    <property type="term" value="C:plasma membrane"/>
    <property type="evidence" value="ECO:0007669"/>
    <property type="project" value="UniProtKB-SubCell"/>
</dbReference>
<keyword evidence="10" id="KW-1185">Reference proteome</keyword>
<keyword evidence="6 7" id="KW-0472">Membrane</keyword>
<dbReference type="Pfam" id="PF01292">
    <property type="entry name" value="Ni_hydr_CYTB"/>
    <property type="match status" value="1"/>
</dbReference>
<dbReference type="GO" id="GO:0036397">
    <property type="term" value="F:formate dehydrogenase (quinone) activity"/>
    <property type="evidence" value="ECO:0007669"/>
    <property type="project" value="TreeGrafter"/>
</dbReference>
<evidence type="ECO:0000256" key="3">
    <source>
        <dbReference type="ARBA" id="ARBA00022475"/>
    </source>
</evidence>
<dbReference type="GO" id="GO:0022904">
    <property type="term" value="P:respiratory electron transport chain"/>
    <property type="evidence" value="ECO:0007669"/>
    <property type="project" value="InterPro"/>
</dbReference>
<comment type="subcellular location">
    <subcellularLocation>
        <location evidence="1">Cell membrane</location>
        <topology evidence="1">Multi-pass membrane protein</topology>
    </subcellularLocation>
</comment>
<dbReference type="Proteomes" id="UP000070352">
    <property type="component" value="Unassembled WGS sequence"/>
</dbReference>
<dbReference type="PRINTS" id="PR00161">
    <property type="entry name" value="NIHGNASECYTB"/>
</dbReference>
<dbReference type="InterPro" id="IPR051817">
    <property type="entry name" value="FDH_cytochrome_b556_subunit"/>
</dbReference>
<dbReference type="GO" id="GO:0005506">
    <property type="term" value="F:iron ion binding"/>
    <property type="evidence" value="ECO:0007669"/>
    <property type="project" value="InterPro"/>
</dbReference>
<feature type="domain" description="Cytochrome b561 bacterial/Ni-hydrogenase" evidence="8">
    <location>
        <begin position="19"/>
        <end position="194"/>
    </location>
</feature>
<evidence type="ECO:0000256" key="5">
    <source>
        <dbReference type="ARBA" id="ARBA00022989"/>
    </source>
</evidence>
<comment type="caution">
    <text evidence="9">The sequence shown here is derived from an EMBL/GenBank/DDBJ whole genome shotgun (WGS) entry which is preliminary data.</text>
</comment>
<feature type="transmembrane region" description="Helical" evidence="7">
    <location>
        <begin position="157"/>
        <end position="177"/>
    </location>
</feature>
<proteinExistence type="inferred from homology"/>
<keyword evidence="4 7" id="KW-0812">Transmembrane</keyword>
<feature type="transmembrane region" description="Helical" evidence="7">
    <location>
        <begin position="20"/>
        <end position="41"/>
    </location>
</feature>
<dbReference type="InterPro" id="IPR016174">
    <property type="entry name" value="Di-haem_cyt_TM"/>
</dbReference>
<reference evidence="9 10" key="1">
    <citation type="submission" date="2016-02" db="EMBL/GenBank/DDBJ databases">
        <title>Draft Genome for Tepidibacillus decaturensis nov. sp. Strain Z9, an Anaerobic, Moderately Thermophilic and Heterotrophic Bacterium from Deep Subsurface of the Illinois Basin, USA.</title>
        <authorList>
            <person name="Dong Y."/>
            <person name="Chang J.Y."/>
            <person name="Sanford R."/>
            <person name="Fouke B.W."/>
        </authorList>
    </citation>
    <scope>NUCLEOTIDE SEQUENCE [LARGE SCALE GENOMIC DNA]</scope>
    <source>
        <strain evidence="9 10">Z9</strain>
    </source>
</reference>
<dbReference type="PANTHER" id="PTHR30074">
    <property type="entry name" value="FORMATE DEHYDROGENASE, NITRATE-INDUCIBLE, CYTOCHROME B556 FDN SUBUNIT"/>
    <property type="match status" value="1"/>
</dbReference>
<evidence type="ECO:0000256" key="2">
    <source>
        <dbReference type="ARBA" id="ARBA00008622"/>
    </source>
</evidence>
<gene>
    <name evidence="9" type="ORF">U473_12220</name>
</gene>
<keyword evidence="3" id="KW-1003">Cell membrane</keyword>
<evidence type="ECO:0000256" key="4">
    <source>
        <dbReference type="ARBA" id="ARBA00022692"/>
    </source>
</evidence>
<accession>A0A135L7A3</accession>
<dbReference type="GO" id="GO:0009326">
    <property type="term" value="C:formate dehydrogenase complex"/>
    <property type="evidence" value="ECO:0007669"/>
    <property type="project" value="TreeGrafter"/>
</dbReference>
<comment type="similarity">
    <text evidence="2">Belongs to the HupC/HyaC/HydC family.</text>
</comment>